<reference evidence="2" key="1">
    <citation type="submission" date="2020-05" db="EMBL/GenBank/DDBJ databases">
        <authorList>
            <person name="Chiriac C."/>
            <person name="Salcher M."/>
            <person name="Ghai R."/>
            <person name="Kavagutti S V."/>
        </authorList>
    </citation>
    <scope>NUCLEOTIDE SEQUENCE</scope>
</reference>
<accession>A0A6J6BBK2</accession>
<sequence length="192" mass="19796">MRRPEASSLRTSATKVETSLLDLIAPDKTKTISPFGSVFAHSISSARVPRSVCSNFLVSSRETVAWRSGPKTCAAAAKVSPMRCGDSKNTMVRVSPTNASKTLFRSASFRGANPSKVNRSVAKPDTASAAKTADGPGTTVISTPAATAARTSAKPGSLTVGIPASDTNSTSLSSAIATIWSARSSSLCSCRL</sequence>
<feature type="compositionally biased region" description="Low complexity" evidence="1">
    <location>
        <begin position="142"/>
        <end position="153"/>
    </location>
</feature>
<evidence type="ECO:0000256" key="1">
    <source>
        <dbReference type="SAM" id="MobiDB-lite"/>
    </source>
</evidence>
<dbReference type="AlphaFoldDB" id="A0A6J6BBK2"/>
<gene>
    <name evidence="2" type="ORF">UFOPK1410_00475</name>
</gene>
<protein>
    <submittedName>
        <fullName evidence="2">Unannotated protein</fullName>
    </submittedName>
</protein>
<organism evidence="2">
    <name type="scientific">freshwater metagenome</name>
    <dbReference type="NCBI Taxonomy" id="449393"/>
    <lineage>
        <taxon>unclassified sequences</taxon>
        <taxon>metagenomes</taxon>
        <taxon>ecological metagenomes</taxon>
    </lineage>
</organism>
<name>A0A6J6BBK2_9ZZZZ</name>
<evidence type="ECO:0000313" key="2">
    <source>
        <dbReference type="EMBL" id="CAB4536215.1"/>
    </source>
</evidence>
<feature type="region of interest" description="Disordered" evidence="1">
    <location>
        <begin position="115"/>
        <end position="169"/>
    </location>
</feature>
<proteinExistence type="predicted"/>
<dbReference type="EMBL" id="CAEZSH010000042">
    <property type="protein sequence ID" value="CAB4536215.1"/>
    <property type="molecule type" value="Genomic_DNA"/>
</dbReference>